<evidence type="ECO:0000256" key="9">
    <source>
        <dbReference type="HAMAP-Rule" id="MF_01693"/>
    </source>
</evidence>
<evidence type="ECO:0000313" key="12">
    <source>
        <dbReference type="EMBL" id="OGI45985.1"/>
    </source>
</evidence>
<feature type="binding site" evidence="9">
    <location>
        <position position="18"/>
    </location>
    <ligand>
        <name>substrate</name>
    </ligand>
</feature>
<evidence type="ECO:0000256" key="2">
    <source>
        <dbReference type="ARBA" id="ARBA00004746"/>
    </source>
</evidence>
<feature type="binding site" evidence="9">
    <location>
        <position position="253"/>
    </location>
    <ligand>
        <name>pyridoxal 5'-phosphate</name>
        <dbReference type="ChEBI" id="CHEBI:597326"/>
    </ligand>
</feature>
<evidence type="ECO:0000256" key="1">
    <source>
        <dbReference type="ARBA" id="ARBA00001933"/>
    </source>
</evidence>
<dbReference type="Gene3D" id="3.90.1150.10">
    <property type="entry name" value="Aspartate Aminotransferase, domain 1"/>
    <property type="match status" value="1"/>
</dbReference>
<evidence type="ECO:0000256" key="7">
    <source>
        <dbReference type="ARBA" id="ARBA00022898"/>
    </source>
</evidence>
<sequence>MKPPEGLLDQRRAAGLYRERLVLSSPQGAEVRVGDETLLSFCSNDYLGLANHPRVVAAFKDGAERYGVGAGASHLVSGHGRAHHLLEEELAEFVGAPRALLFSTGYMANLGVVTALAGRDTAVFEDKLNHASLIDAARLARARVLRYPHADAAWLATKLAQARKKSPHPRPLPAGEGDKGLSHQSASLITTDAVFSMDGDIAPLAALMELARRYGARLLADDAHGLGVLGATGRGSFEHAGIRLEPPAILVGTLGKAFGTFGAFVAGADDLIESLIQFARTYIYTTALPPAVAEATRASLKIARAESWRRERLRALVARFRRGARELGLELGPSETPIQPLILGDAETALAASRKLRARGVLVPAIRPPTVPVGSARLRVTFSAAHEEAHVDRLLAALAEVRRT</sequence>
<dbReference type="HAMAP" id="MF_01693">
    <property type="entry name" value="BioF_aminotrans_2"/>
    <property type="match status" value="1"/>
</dbReference>
<dbReference type="SUPFAM" id="SSF53383">
    <property type="entry name" value="PLP-dependent transferases"/>
    <property type="match status" value="1"/>
</dbReference>
<comment type="caution">
    <text evidence="12">The sequence shown here is derived from an EMBL/GenBank/DDBJ whole genome shotgun (WGS) entry which is preliminary data.</text>
</comment>
<dbReference type="STRING" id="1817764.A2637_07945"/>
<dbReference type="InterPro" id="IPR050087">
    <property type="entry name" value="AON_synthase_class-II"/>
</dbReference>
<dbReference type="InterPro" id="IPR015422">
    <property type="entry name" value="PyrdxlP-dep_Trfase_small"/>
</dbReference>
<feature type="binding site" evidence="9">
    <location>
        <position position="196"/>
    </location>
    <ligand>
        <name>pyridoxal 5'-phosphate</name>
        <dbReference type="ChEBI" id="CHEBI:597326"/>
    </ligand>
</feature>
<accession>A0A1F6TLP7</accession>
<dbReference type="Gene3D" id="3.40.640.10">
    <property type="entry name" value="Type I PLP-dependent aspartate aminotransferase-like (Major domain)"/>
    <property type="match status" value="1"/>
</dbReference>
<comment type="cofactor">
    <cofactor evidence="1 9">
        <name>pyridoxal 5'-phosphate</name>
        <dbReference type="ChEBI" id="CHEBI:597326"/>
    </cofactor>
</comment>
<comment type="catalytic activity">
    <reaction evidence="8 9">
        <text>6-carboxyhexanoyl-[ACP] + L-alanine + H(+) = (8S)-8-amino-7-oxononanoate + holo-[ACP] + CO2</text>
        <dbReference type="Rhea" id="RHEA:42288"/>
        <dbReference type="Rhea" id="RHEA-COMP:9685"/>
        <dbReference type="Rhea" id="RHEA-COMP:9955"/>
        <dbReference type="ChEBI" id="CHEBI:15378"/>
        <dbReference type="ChEBI" id="CHEBI:16526"/>
        <dbReference type="ChEBI" id="CHEBI:57972"/>
        <dbReference type="ChEBI" id="CHEBI:64479"/>
        <dbReference type="ChEBI" id="CHEBI:78846"/>
        <dbReference type="ChEBI" id="CHEBI:149468"/>
        <dbReference type="EC" id="2.3.1.47"/>
    </reaction>
</comment>
<reference evidence="12 13" key="1">
    <citation type="journal article" date="2016" name="Nat. Commun.">
        <title>Thousands of microbial genomes shed light on interconnected biogeochemical processes in an aquifer system.</title>
        <authorList>
            <person name="Anantharaman K."/>
            <person name="Brown C.T."/>
            <person name="Hug L.A."/>
            <person name="Sharon I."/>
            <person name="Castelle C.J."/>
            <person name="Probst A.J."/>
            <person name="Thomas B.C."/>
            <person name="Singh A."/>
            <person name="Wilkins M.J."/>
            <person name="Karaoz U."/>
            <person name="Brodie E.L."/>
            <person name="Williams K.H."/>
            <person name="Hubbard S.S."/>
            <person name="Banfield J.F."/>
        </authorList>
    </citation>
    <scope>NUCLEOTIDE SEQUENCE [LARGE SCALE GENOMIC DNA]</scope>
</reference>
<proteinExistence type="inferred from homology"/>
<gene>
    <name evidence="9" type="primary">bioF</name>
    <name evidence="12" type="ORF">A2637_07945</name>
</gene>
<organism evidence="12 13">
    <name type="scientific">Candidatus Muproteobacteria bacterium RIFCSPHIGHO2_01_FULL_65_16</name>
    <dbReference type="NCBI Taxonomy" id="1817764"/>
    <lineage>
        <taxon>Bacteria</taxon>
        <taxon>Pseudomonadati</taxon>
        <taxon>Pseudomonadota</taxon>
        <taxon>Candidatus Muproteobacteria</taxon>
    </lineage>
</organism>
<feature type="domain" description="Aminotransferase class I/classII large" evidence="11">
    <location>
        <begin position="38"/>
        <end position="398"/>
    </location>
</feature>
<evidence type="ECO:0000256" key="3">
    <source>
        <dbReference type="ARBA" id="ARBA00010008"/>
    </source>
</evidence>
<keyword evidence="7 9" id="KW-0663">Pyridoxal phosphate</keyword>
<dbReference type="PANTHER" id="PTHR13693:SF100">
    <property type="entry name" value="8-AMINO-7-OXONONANOATE SYNTHASE"/>
    <property type="match status" value="1"/>
</dbReference>
<evidence type="ECO:0000259" key="11">
    <source>
        <dbReference type="Pfam" id="PF00155"/>
    </source>
</evidence>
<dbReference type="InterPro" id="IPR001917">
    <property type="entry name" value="Aminotrans_II_pyridoxalP_BS"/>
</dbReference>
<evidence type="ECO:0000256" key="4">
    <source>
        <dbReference type="ARBA" id="ARBA00011738"/>
    </source>
</evidence>
<dbReference type="EMBL" id="MFSY01000059">
    <property type="protein sequence ID" value="OGI45985.1"/>
    <property type="molecule type" value="Genomic_DNA"/>
</dbReference>
<feature type="binding site" evidence="9">
    <location>
        <position position="130"/>
    </location>
    <ligand>
        <name>substrate</name>
    </ligand>
</feature>
<dbReference type="GO" id="GO:0030170">
    <property type="term" value="F:pyridoxal phosphate binding"/>
    <property type="evidence" value="ECO:0007669"/>
    <property type="project" value="UniProtKB-UniRule"/>
</dbReference>
<evidence type="ECO:0000256" key="5">
    <source>
        <dbReference type="ARBA" id="ARBA00022679"/>
    </source>
</evidence>
<dbReference type="EC" id="2.3.1.47" evidence="9"/>
<dbReference type="UniPathway" id="UPA00078"/>
<dbReference type="CDD" id="cd06454">
    <property type="entry name" value="KBL_like"/>
    <property type="match status" value="1"/>
</dbReference>
<dbReference type="Proteomes" id="UP000179360">
    <property type="component" value="Unassembled WGS sequence"/>
</dbReference>
<name>A0A1F6TLP7_9PROT</name>
<dbReference type="AlphaFoldDB" id="A0A1F6TLP7"/>
<evidence type="ECO:0000256" key="6">
    <source>
        <dbReference type="ARBA" id="ARBA00022756"/>
    </source>
</evidence>
<evidence type="ECO:0000313" key="13">
    <source>
        <dbReference type="Proteomes" id="UP000179360"/>
    </source>
</evidence>
<comment type="pathway">
    <text evidence="2 9">Cofactor biosynthesis; biotin biosynthesis.</text>
</comment>
<feature type="binding site" evidence="9">
    <location>
        <begin position="105"/>
        <end position="106"/>
    </location>
    <ligand>
        <name>pyridoxal 5'-phosphate</name>
        <dbReference type="ChEBI" id="CHEBI:597326"/>
    </ligand>
</feature>
<dbReference type="PROSITE" id="PS00599">
    <property type="entry name" value="AA_TRANSFER_CLASS_2"/>
    <property type="match status" value="1"/>
</dbReference>
<feature type="modified residue" description="N6-(pyridoxal phosphate)lysine" evidence="9">
    <location>
        <position position="256"/>
    </location>
</feature>
<dbReference type="InterPro" id="IPR022834">
    <property type="entry name" value="AONS_Proteobacteria"/>
</dbReference>
<comment type="similarity">
    <text evidence="3 9">Belongs to the class-II pyridoxal-phosphate-dependent aminotransferase family. BioF subfamily.</text>
</comment>
<dbReference type="GO" id="GO:0009102">
    <property type="term" value="P:biotin biosynthetic process"/>
    <property type="evidence" value="ECO:0007669"/>
    <property type="project" value="UniProtKB-UniRule"/>
</dbReference>
<evidence type="ECO:0000256" key="10">
    <source>
        <dbReference type="SAM" id="MobiDB-lite"/>
    </source>
</evidence>
<evidence type="ECO:0000256" key="8">
    <source>
        <dbReference type="ARBA" id="ARBA00047715"/>
    </source>
</evidence>
<dbReference type="InterPro" id="IPR015424">
    <property type="entry name" value="PyrdxlP-dep_Trfase"/>
</dbReference>
<comment type="function">
    <text evidence="9">Catalyzes the decarboxylative condensation of pimeloyl-[acyl-carrier protein] and L-alanine to produce 8-amino-7-oxononanoate (AON), [acyl-carrier protein], and carbon dioxide.</text>
</comment>
<feature type="binding site" evidence="9">
    <location>
        <position position="370"/>
    </location>
    <ligand>
        <name>substrate</name>
    </ligand>
</feature>
<dbReference type="PANTHER" id="PTHR13693">
    <property type="entry name" value="CLASS II AMINOTRANSFERASE/8-AMINO-7-OXONONANOATE SYNTHASE"/>
    <property type="match status" value="1"/>
</dbReference>
<comment type="subunit">
    <text evidence="4 9">Homodimer.</text>
</comment>
<protein>
    <recommendedName>
        <fullName evidence="9">8-amino-7-oxononanoate synthase</fullName>
        <shortName evidence="9">AONS</shortName>
        <ecNumber evidence="9">2.3.1.47</ecNumber>
    </recommendedName>
    <alternativeName>
        <fullName evidence="9">7-keto-8-amino-pelargonic acid synthase</fullName>
        <shortName evidence="9">7-KAP synthase</shortName>
        <shortName evidence="9">KAPA synthase</shortName>
    </alternativeName>
    <alternativeName>
        <fullName evidence="9">8-amino-7-ketopelargonate synthase</fullName>
    </alternativeName>
</protein>
<dbReference type="Pfam" id="PF00155">
    <property type="entry name" value="Aminotran_1_2"/>
    <property type="match status" value="1"/>
</dbReference>
<dbReference type="InterPro" id="IPR015421">
    <property type="entry name" value="PyrdxlP-dep_Trfase_major"/>
</dbReference>
<feature type="region of interest" description="Disordered" evidence="10">
    <location>
        <begin position="162"/>
        <end position="182"/>
    </location>
</feature>
<dbReference type="InterPro" id="IPR004839">
    <property type="entry name" value="Aminotransferase_I/II_large"/>
</dbReference>
<dbReference type="GO" id="GO:0008710">
    <property type="term" value="F:8-amino-7-oxononanoate synthase activity"/>
    <property type="evidence" value="ECO:0007669"/>
    <property type="project" value="UniProtKB-UniRule"/>
</dbReference>
<keyword evidence="6 9" id="KW-0093">Biotin biosynthesis</keyword>
<feature type="binding site" evidence="9">
    <location>
        <position position="224"/>
    </location>
    <ligand>
        <name>pyridoxal 5'-phosphate</name>
        <dbReference type="ChEBI" id="CHEBI:597326"/>
    </ligand>
</feature>
<keyword evidence="5 9" id="KW-0808">Transferase</keyword>